<accession>A0A9W6N5G0</accession>
<keyword evidence="4" id="KW-0804">Transcription</keyword>
<comment type="caution">
    <text evidence="6">The sequence shown here is derived from an EMBL/GenBank/DDBJ whole genome shotgun (WGS) entry which is preliminary data.</text>
</comment>
<dbReference type="PANTHER" id="PTHR30579">
    <property type="entry name" value="TRANSCRIPTIONAL REGULATOR"/>
    <property type="match status" value="1"/>
</dbReference>
<dbReference type="Gene3D" id="1.10.10.10">
    <property type="entry name" value="Winged helix-like DNA-binding domain superfamily/Winged helix DNA-binding domain"/>
    <property type="match status" value="1"/>
</dbReference>
<reference evidence="6" key="2">
    <citation type="submission" date="2023-01" db="EMBL/GenBank/DDBJ databases">
        <authorList>
            <person name="Sun Q."/>
            <person name="Evtushenko L."/>
        </authorList>
    </citation>
    <scope>NUCLEOTIDE SEQUENCE</scope>
    <source>
        <strain evidence="6">VKM B-2748</strain>
    </source>
</reference>
<protein>
    <submittedName>
        <fullName evidence="6">LysR family transcriptional regulator</fullName>
    </submittedName>
</protein>
<evidence type="ECO:0000256" key="1">
    <source>
        <dbReference type="ARBA" id="ARBA00009437"/>
    </source>
</evidence>
<evidence type="ECO:0000313" key="6">
    <source>
        <dbReference type="EMBL" id="GLK79179.1"/>
    </source>
</evidence>
<evidence type="ECO:0000256" key="4">
    <source>
        <dbReference type="ARBA" id="ARBA00023163"/>
    </source>
</evidence>
<dbReference type="InterPro" id="IPR000847">
    <property type="entry name" value="LysR_HTH_N"/>
</dbReference>
<dbReference type="SUPFAM" id="SSF53850">
    <property type="entry name" value="Periplasmic binding protein-like II"/>
    <property type="match status" value="1"/>
</dbReference>
<gene>
    <name evidence="6" type="ORF">GCM10008174_09200</name>
</gene>
<evidence type="ECO:0000259" key="5">
    <source>
        <dbReference type="PROSITE" id="PS50931"/>
    </source>
</evidence>
<reference evidence="6" key="1">
    <citation type="journal article" date="2014" name="Int. J. Syst. Evol. Microbiol.">
        <title>Complete genome sequence of Corynebacterium casei LMG S-19264T (=DSM 44701T), isolated from a smear-ripened cheese.</title>
        <authorList>
            <consortium name="US DOE Joint Genome Institute (JGI-PGF)"/>
            <person name="Walter F."/>
            <person name="Albersmeier A."/>
            <person name="Kalinowski J."/>
            <person name="Ruckert C."/>
        </authorList>
    </citation>
    <scope>NUCLEOTIDE SEQUENCE</scope>
    <source>
        <strain evidence="6">VKM B-2748</strain>
    </source>
</reference>
<dbReference type="InterPro" id="IPR050176">
    <property type="entry name" value="LTTR"/>
</dbReference>
<dbReference type="GO" id="GO:0003700">
    <property type="term" value="F:DNA-binding transcription factor activity"/>
    <property type="evidence" value="ECO:0007669"/>
    <property type="project" value="InterPro"/>
</dbReference>
<comment type="similarity">
    <text evidence="1">Belongs to the LysR transcriptional regulatory family.</text>
</comment>
<dbReference type="InterPro" id="IPR036390">
    <property type="entry name" value="WH_DNA-bd_sf"/>
</dbReference>
<feature type="domain" description="HTH lysR-type" evidence="5">
    <location>
        <begin position="5"/>
        <end position="62"/>
    </location>
</feature>
<dbReference type="PROSITE" id="PS50931">
    <property type="entry name" value="HTH_LYSR"/>
    <property type="match status" value="1"/>
</dbReference>
<keyword evidence="2" id="KW-0805">Transcription regulation</keyword>
<proteinExistence type="inferred from homology"/>
<evidence type="ECO:0000313" key="7">
    <source>
        <dbReference type="Proteomes" id="UP001143309"/>
    </source>
</evidence>
<dbReference type="Gene3D" id="3.40.190.10">
    <property type="entry name" value="Periplasmic binding protein-like II"/>
    <property type="match status" value="2"/>
</dbReference>
<dbReference type="RefSeq" id="WP_271199650.1">
    <property type="nucleotide sequence ID" value="NZ_BSFL01000001.1"/>
</dbReference>
<dbReference type="AlphaFoldDB" id="A0A9W6N5G0"/>
<dbReference type="EMBL" id="BSFL01000001">
    <property type="protein sequence ID" value="GLK79179.1"/>
    <property type="molecule type" value="Genomic_DNA"/>
</dbReference>
<name>A0A9W6N5G0_9HYPH</name>
<organism evidence="6 7">
    <name type="scientific">Methylopila turkensis</name>
    <dbReference type="NCBI Taxonomy" id="1437816"/>
    <lineage>
        <taxon>Bacteria</taxon>
        <taxon>Pseudomonadati</taxon>
        <taxon>Pseudomonadota</taxon>
        <taxon>Alphaproteobacteria</taxon>
        <taxon>Hyphomicrobiales</taxon>
        <taxon>Methylopilaceae</taxon>
        <taxon>Methylopila</taxon>
    </lineage>
</organism>
<dbReference type="InterPro" id="IPR036388">
    <property type="entry name" value="WH-like_DNA-bd_sf"/>
</dbReference>
<dbReference type="InterPro" id="IPR005119">
    <property type="entry name" value="LysR_subst-bd"/>
</dbReference>
<dbReference type="Pfam" id="PF03466">
    <property type="entry name" value="LysR_substrate"/>
    <property type="match status" value="1"/>
</dbReference>
<dbReference type="Pfam" id="PF00126">
    <property type="entry name" value="HTH_1"/>
    <property type="match status" value="1"/>
</dbReference>
<dbReference type="GO" id="GO:0003677">
    <property type="term" value="F:DNA binding"/>
    <property type="evidence" value="ECO:0007669"/>
    <property type="project" value="UniProtKB-KW"/>
</dbReference>
<dbReference type="Proteomes" id="UP001143309">
    <property type="component" value="Unassembled WGS sequence"/>
</dbReference>
<keyword evidence="3" id="KW-0238">DNA-binding</keyword>
<sequence>MARPLEISLLRTFVLLVEERSVTRVARMLFRTQPAVSLQIKRLEEAAGRPLFESDLRHLRLTPQGETLLPYARAVLKMHDEAQMKLSSEEIDGRVTLGCPDLYAAYLLPETLASFRRAYPRVEVSVRCSLSRQIAAEMDAGLVDVAIATRMPGVAPKSGDATRLRSEGLVWLGAVDGDAHRRSPVPVAMLPEGNLYRDLALAALNEAGVAWRIACVSESIAGLQAMALADAAVTVLSESAHAAGLERVATDSELRNRLESGLPALPDVDIMLWQRTHGLSQAAQHFARHIELGVGGAQGAVQESAETRPGEAAE</sequence>
<dbReference type="SUPFAM" id="SSF46785">
    <property type="entry name" value="Winged helix' DNA-binding domain"/>
    <property type="match status" value="1"/>
</dbReference>
<evidence type="ECO:0000256" key="3">
    <source>
        <dbReference type="ARBA" id="ARBA00023125"/>
    </source>
</evidence>
<dbReference type="PANTHER" id="PTHR30579:SF7">
    <property type="entry name" value="HTH-TYPE TRANSCRIPTIONAL REGULATOR LRHA-RELATED"/>
    <property type="match status" value="1"/>
</dbReference>
<evidence type="ECO:0000256" key="2">
    <source>
        <dbReference type="ARBA" id="ARBA00023015"/>
    </source>
</evidence>
<dbReference type="PRINTS" id="PR00039">
    <property type="entry name" value="HTHLYSR"/>
</dbReference>
<keyword evidence="7" id="KW-1185">Reference proteome</keyword>